<dbReference type="RefSeq" id="XP_018831974.2">
    <property type="nucleotide sequence ID" value="XM_018976429.2"/>
</dbReference>
<name>A0A2I4FK00_JUGRE</name>
<protein>
    <submittedName>
        <fullName evidence="3">Uncharacterized protein LOC108999521</fullName>
    </submittedName>
</protein>
<feature type="region of interest" description="Disordered" evidence="1">
    <location>
        <begin position="1"/>
        <end position="104"/>
    </location>
</feature>
<feature type="compositionally biased region" description="Polar residues" evidence="1">
    <location>
        <begin position="207"/>
        <end position="217"/>
    </location>
</feature>
<evidence type="ECO:0000313" key="3">
    <source>
        <dbReference type="RefSeq" id="XP_018831974.2"/>
    </source>
</evidence>
<organism evidence="2 3">
    <name type="scientific">Juglans regia</name>
    <name type="common">English walnut</name>
    <dbReference type="NCBI Taxonomy" id="51240"/>
    <lineage>
        <taxon>Eukaryota</taxon>
        <taxon>Viridiplantae</taxon>
        <taxon>Streptophyta</taxon>
        <taxon>Embryophyta</taxon>
        <taxon>Tracheophyta</taxon>
        <taxon>Spermatophyta</taxon>
        <taxon>Magnoliopsida</taxon>
        <taxon>eudicotyledons</taxon>
        <taxon>Gunneridae</taxon>
        <taxon>Pentapetalae</taxon>
        <taxon>rosids</taxon>
        <taxon>fabids</taxon>
        <taxon>Fagales</taxon>
        <taxon>Juglandaceae</taxon>
        <taxon>Juglans</taxon>
    </lineage>
</organism>
<dbReference type="STRING" id="51240.A0A2I4FK00"/>
<feature type="compositionally biased region" description="Basic and acidic residues" evidence="1">
    <location>
        <begin position="144"/>
        <end position="171"/>
    </location>
</feature>
<evidence type="ECO:0000313" key="2">
    <source>
        <dbReference type="Proteomes" id="UP000235220"/>
    </source>
</evidence>
<reference evidence="3" key="1">
    <citation type="submission" date="2025-08" db="UniProtKB">
        <authorList>
            <consortium name="RefSeq"/>
        </authorList>
    </citation>
    <scope>IDENTIFICATION</scope>
    <source>
        <tissue evidence="3">Leaves</tissue>
    </source>
</reference>
<feature type="region of interest" description="Disordered" evidence="1">
    <location>
        <begin position="144"/>
        <end position="178"/>
    </location>
</feature>
<dbReference type="Proteomes" id="UP000235220">
    <property type="component" value="Chromosome 15"/>
</dbReference>
<gene>
    <name evidence="3" type="primary">LOC108999521</name>
</gene>
<sequence length="307" mass="33883">MLNSGTKQLQNSAPSPDRIGHGSDSRDSHQATRNYGSRVEKAAQKYYTKHNSWNGMEVRSAPSTKAVDDDESDVCPPPSWKTSPPRSPQRRAKHYRSLSPGSRTEVIARGQEELMEMVRNMPESCYELTLKDIVELEQPLAEAPVRETMSEEKNSSDQVLYKRESSKKMSENRALVRRGSGAMDRGGLYLKMGFPLYLGSKNKNKKNNQPVTNTSAKVSPKPPAPDGSAKGVDKEWWKKRITASAESESGRSSSNGGSMKSSGSRSSTTGSTNSNSSRSRSRRTNSSSRHGNGGCCWSFLRAKKKQN</sequence>
<keyword evidence="2" id="KW-1185">Reference proteome</keyword>
<feature type="region of interest" description="Disordered" evidence="1">
    <location>
        <begin position="200"/>
        <end position="307"/>
    </location>
</feature>
<feature type="compositionally biased region" description="Basic and acidic residues" evidence="1">
    <location>
        <begin position="18"/>
        <end position="30"/>
    </location>
</feature>
<dbReference type="PANTHER" id="PTHR34193:SF1">
    <property type="entry name" value="EXPRESSED PROTEIN"/>
    <property type="match status" value="1"/>
</dbReference>
<dbReference type="AlphaFoldDB" id="A0A2I4FK00"/>
<proteinExistence type="predicted"/>
<dbReference type="OrthoDB" id="776574at2759"/>
<dbReference type="GeneID" id="108999521"/>
<feature type="compositionally biased region" description="Low complexity" evidence="1">
    <location>
        <begin position="250"/>
        <end position="290"/>
    </location>
</feature>
<dbReference type="FunCoup" id="A0A2I4FK00">
    <property type="interactions" value="429"/>
</dbReference>
<evidence type="ECO:0000256" key="1">
    <source>
        <dbReference type="SAM" id="MobiDB-lite"/>
    </source>
</evidence>
<accession>A0A2I4FK00</accession>
<feature type="compositionally biased region" description="Polar residues" evidence="1">
    <location>
        <begin position="1"/>
        <end position="14"/>
    </location>
</feature>
<dbReference type="PANTHER" id="PTHR34193">
    <property type="entry name" value="OS11G0199801 PROTEIN"/>
    <property type="match status" value="1"/>
</dbReference>
<dbReference type="KEGG" id="jre:108999521"/>
<dbReference type="Gramene" id="Jr15_02120_p1">
    <property type="protein sequence ID" value="cds.Jr15_02120_p1"/>
    <property type="gene ID" value="Jr15_02120"/>
</dbReference>